<dbReference type="EMBL" id="KV427623">
    <property type="protein sequence ID" value="KZT06662.1"/>
    <property type="molecule type" value="Genomic_DNA"/>
</dbReference>
<reference evidence="2 3" key="1">
    <citation type="journal article" date="2016" name="Mol. Biol. Evol.">
        <title>Comparative Genomics of Early-Diverging Mushroom-Forming Fungi Provides Insights into the Origins of Lignocellulose Decay Capabilities.</title>
        <authorList>
            <person name="Nagy L.G."/>
            <person name="Riley R."/>
            <person name="Tritt A."/>
            <person name="Adam C."/>
            <person name="Daum C."/>
            <person name="Floudas D."/>
            <person name="Sun H."/>
            <person name="Yadav J.S."/>
            <person name="Pangilinan J."/>
            <person name="Larsson K.H."/>
            <person name="Matsuura K."/>
            <person name="Barry K."/>
            <person name="Labutti K."/>
            <person name="Kuo R."/>
            <person name="Ohm R.A."/>
            <person name="Bhattacharya S.S."/>
            <person name="Shirouzu T."/>
            <person name="Yoshinaga Y."/>
            <person name="Martin F.M."/>
            <person name="Grigoriev I.V."/>
            <person name="Hibbett D.S."/>
        </authorList>
    </citation>
    <scope>NUCLEOTIDE SEQUENCE [LARGE SCALE GENOMIC DNA]</scope>
    <source>
        <strain evidence="2 3">93-53</strain>
    </source>
</reference>
<feature type="compositionally biased region" description="Basic residues" evidence="1">
    <location>
        <begin position="199"/>
        <end position="213"/>
    </location>
</feature>
<evidence type="ECO:0000313" key="3">
    <source>
        <dbReference type="Proteomes" id="UP000076871"/>
    </source>
</evidence>
<evidence type="ECO:0000313" key="2">
    <source>
        <dbReference type="EMBL" id="KZT06662.1"/>
    </source>
</evidence>
<feature type="compositionally biased region" description="Basic and acidic residues" evidence="1">
    <location>
        <begin position="183"/>
        <end position="196"/>
    </location>
</feature>
<feature type="region of interest" description="Disordered" evidence="1">
    <location>
        <begin position="125"/>
        <end position="230"/>
    </location>
</feature>
<dbReference type="InterPro" id="IPR027921">
    <property type="entry name" value="NOPCHAP1"/>
</dbReference>
<sequence length="230" mass="25204">MSNQGVIGNNGKEKQTTGQTLEIEDEEKRQDRMHELLMRLNSSSGARSTFASDLRLPRLGEDTPFEMPPPSDLLSRVQSFLPQLAASNAELLRRAQEDPNSVDIENVENDERYIEMNLGLGVFEQRGEPVPGQTFDAELQESHSSSSSISSESSASSDSDSDSSSSSSSSSDSDSSSDSSSEDEAKSDVDMHDPVPLRRPLKPLPKRQNHSRPRIVVLDEQPSADANVKK</sequence>
<proteinExistence type="predicted"/>
<keyword evidence="3" id="KW-1185">Reference proteome</keyword>
<dbReference type="AlphaFoldDB" id="A0A165EBG5"/>
<dbReference type="PANTHER" id="PTHR28674:SF1">
    <property type="entry name" value="NOP PROTEIN CHAPERONE 1"/>
    <property type="match status" value="1"/>
</dbReference>
<feature type="compositionally biased region" description="Low complexity" evidence="1">
    <location>
        <begin position="142"/>
        <end position="179"/>
    </location>
</feature>
<organism evidence="2 3">
    <name type="scientific">Laetiporus sulphureus 93-53</name>
    <dbReference type="NCBI Taxonomy" id="1314785"/>
    <lineage>
        <taxon>Eukaryota</taxon>
        <taxon>Fungi</taxon>
        <taxon>Dikarya</taxon>
        <taxon>Basidiomycota</taxon>
        <taxon>Agaricomycotina</taxon>
        <taxon>Agaricomycetes</taxon>
        <taxon>Polyporales</taxon>
        <taxon>Laetiporus</taxon>
    </lineage>
</organism>
<evidence type="ECO:0000256" key="1">
    <source>
        <dbReference type="SAM" id="MobiDB-lite"/>
    </source>
</evidence>
<accession>A0A165EBG5</accession>
<dbReference type="OrthoDB" id="1112980at2759"/>
<feature type="region of interest" description="Disordered" evidence="1">
    <location>
        <begin position="1"/>
        <end position="73"/>
    </location>
</feature>
<dbReference type="GO" id="GO:0000492">
    <property type="term" value="P:box C/D snoRNP assembly"/>
    <property type="evidence" value="ECO:0007669"/>
    <property type="project" value="InterPro"/>
</dbReference>
<dbReference type="RefSeq" id="XP_040764402.1">
    <property type="nucleotide sequence ID" value="XM_040904400.1"/>
</dbReference>
<dbReference type="Pfam" id="PF15370">
    <property type="entry name" value="NOPCHAP1"/>
    <property type="match status" value="1"/>
</dbReference>
<protein>
    <submittedName>
        <fullName evidence="2">Uncharacterized protein</fullName>
    </submittedName>
</protein>
<dbReference type="STRING" id="1314785.A0A165EBG5"/>
<dbReference type="PANTHER" id="PTHR28674">
    <property type="entry name" value="SIMILAR TO DNA SEGMENT, CHR 10, WAYNE STATE UNIVERSITY 102,-EXPRESSED"/>
    <property type="match status" value="1"/>
</dbReference>
<feature type="compositionally biased region" description="Polar residues" evidence="1">
    <location>
        <begin position="40"/>
        <end position="51"/>
    </location>
</feature>
<dbReference type="InParanoid" id="A0A165EBG5"/>
<dbReference type="Proteomes" id="UP000076871">
    <property type="component" value="Unassembled WGS sequence"/>
</dbReference>
<gene>
    <name evidence="2" type="ORF">LAESUDRAFT_653184</name>
</gene>
<dbReference type="GeneID" id="63821430"/>
<feature type="compositionally biased region" description="Basic and acidic residues" evidence="1">
    <location>
        <begin position="26"/>
        <end position="37"/>
    </location>
</feature>
<dbReference type="GO" id="GO:0062064">
    <property type="term" value="F:box C/D methylation guide snoRNP complex binding"/>
    <property type="evidence" value="ECO:0007669"/>
    <property type="project" value="TreeGrafter"/>
</dbReference>
<name>A0A165EBG5_9APHY</name>